<comment type="similarity">
    <text evidence="9 10">Belongs to the TRAFAC class myosin-kinesin ATPase superfamily. Kinesin family.</text>
</comment>
<evidence type="ECO:0000256" key="3">
    <source>
        <dbReference type="ARBA" id="ARBA00022701"/>
    </source>
</evidence>
<dbReference type="PANTHER" id="PTHR47968">
    <property type="entry name" value="CENTROMERE PROTEIN E"/>
    <property type="match status" value="1"/>
</dbReference>
<evidence type="ECO:0000256" key="11">
    <source>
        <dbReference type="SAM" id="Coils"/>
    </source>
</evidence>
<dbReference type="InterPro" id="IPR059182">
    <property type="entry name" value="Khc_C"/>
</dbReference>
<dbReference type="Gene3D" id="6.10.250.1590">
    <property type="match status" value="1"/>
</dbReference>
<feature type="binding site" evidence="9">
    <location>
        <begin position="86"/>
        <end position="93"/>
    </location>
    <ligand>
        <name>ATP</name>
        <dbReference type="ChEBI" id="CHEBI:30616"/>
    </ligand>
</feature>
<keyword evidence="5 9" id="KW-0067">ATP-binding</keyword>
<evidence type="ECO:0000256" key="6">
    <source>
        <dbReference type="ARBA" id="ARBA00023054"/>
    </source>
</evidence>
<evidence type="ECO:0000256" key="7">
    <source>
        <dbReference type="ARBA" id="ARBA00023175"/>
    </source>
</evidence>
<dbReference type="GO" id="GO:0005524">
    <property type="term" value="F:ATP binding"/>
    <property type="evidence" value="ECO:0007669"/>
    <property type="project" value="UniProtKB-UniRule"/>
</dbReference>
<evidence type="ECO:0000256" key="12">
    <source>
        <dbReference type="SAM" id="MobiDB-lite"/>
    </source>
</evidence>
<evidence type="ECO:0000313" key="14">
    <source>
        <dbReference type="Ensembl" id="ENSPTEP00000023687.1"/>
    </source>
</evidence>
<dbReference type="PANTHER" id="PTHR47968:SF70">
    <property type="entry name" value="KINESIN HEAVY CHAIN ISOFORM 5C"/>
    <property type="match status" value="1"/>
</dbReference>
<evidence type="ECO:0000256" key="1">
    <source>
        <dbReference type="ARBA" id="ARBA00004245"/>
    </source>
</evidence>
<dbReference type="InterPro" id="IPR036961">
    <property type="entry name" value="Kinesin_motor_dom_sf"/>
</dbReference>
<dbReference type="AlphaFoldDB" id="A0A8C9HMX9"/>
<evidence type="ECO:0000256" key="2">
    <source>
        <dbReference type="ARBA" id="ARBA00022490"/>
    </source>
</evidence>
<feature type="region of interest" description="Disordered" evidence="12">
    <location>
        <begin position="912"/>
        <end position="957"/>
    </location>
</feature>
<dbReference type="KEGG" id="pteh:111546128"/>
<protein>
    <recommendedName>
        <fullName evidence="10">Kinesin-like protein</fullName>
    </recommendedName>
</protein>
<accession>A0A8C9HMX9</accession>
<keyword evidence="8" id="KW-0206">Cytoskeleton</keyword>
<keyword evidence="7 9" id="KW-0505">Motor protein</keyword>
<keyword evidence="15" id="KW-1185">Reference proteome</keyword>
<dbReference type="PROSITE" id="PS50067">
    <property type="entry name" value="KINESIN_MOTOR_2"/>
    <property type="match status" value="1"/>
</dbReference>
<evidence type="ECO:0000256" key="5">
    <source>
        <dbReference type="ARBA" id="ARBA00022840"/>
    </source>
</evidence>
<evidence type="ECO:0000256" key="10">
    <source>
        <dbReference type="RuleBase" id="RU000394"/>
    </source>
</evidence>
<keyword evidence="4 9" id="KW-0547">Nucleotide-binding</keyword>
<feature type="coiled-coil region" evidence="11">
    <location>
        <begin position="414"/>
        <end position="539"/>
    </location>
</feature>
<dbReference type="CDD" id="cd23649">
    <property type="entry name" value="Khc_CBD_cc"/>
    <property type="match status" value="1"/>
</dbReference>
<evidence type="ECO:0000256" key="8">
    <source>
        <dbReference type="ARBA" id="ARBA00023212"/>
    </source>
</evidence>
<feature type="domain" description="Kinesin motor" evidence="13">
    <location>
        <begin position="8"/>
        <end position="327"/>
    </location>
</feature>
<dbReference type="InterPro" id="IPR001752">
    <property type="entry name" value="Kinesin_motor_dom"/>
</dbReference>
<dbReference type="GO" id="GO:0003777">
    <property type="term" value="F:microtubule motor activity"/>
    <property type="evidence" value="ECO:0007669"/>
    <property type="project" value="InterPro"/>
</dbReference>
<dbReference type="GO" id="GO:0007018">
    <property type="term" value="P:microtubule-based movement"/>
    <property type="evidence" value="ECO:0007669"/>
    <property type="project" value="InterPro"/>
</dbReference>
<keyword evidence="3 10" id="KW-0493">Microtubule</keyword>
<feature type="coiled-coil region" evidence="11">
    <location>
        <begin position="332"/>
        <end position="373"/>
    </location>
</feature>
<dbReference type="Proteomes" id="UP000694416">
    <property type="component" value="Unplaced"/>
</dbReference>
<dbReference type="PROSITE" id="PS00411">
    <property type="entry name" value="KINESIN_MOTOR_1"/>
    <property type="match status" value="1"/>
</dbReference>
<dbReference type="InterPro" id="IPR019821">
    <property type="entry name" value="Kinesin_motor_CS"/>
</dbReference>
<comment type="subcellular location">
    <subcellularLocation>
        <location evidence="1">Cytoplasm</location>
        <location evidence="1">Cytoskeleton</location>
    </subcellularLocation>
</comment>
<dbReference type="SMART" id="SM00129">
    <property type="entry name" value="KISc"/>
    <property type="match status" value="1"/>
</dbReference>
<dbReference type="CDD" id="cd01369">
    <property type="entry name" value="KISc_KHC_KIF5"/>
    <property type="match status" value="1"/>
</dbReference>
<dbReference type="GO" id="GO:0008017">
    <property type="term" value="F:microtubule binding"/>
    <property type="evidence" value="ECO:0007669"/>
    <property type="project" value="InterPro"/>
</dbReference>
<dbReference type="InterPro" id="IPR027417">
    <property type="entry name" value="P-loop_NTPase"/>
</dbReference>
<evidence type="ECO:0000256" key="4">
    <source>
        <dbReference type="ARBA" id="ARBA00022741"/>
    </source>
</evidence>
<dbReference type="GO" id="GO:0005874">
    <property type="term" value="C:microtubule"/>
    <property type="evidence" value="ECO:0007669"/>
    <property type="project" value="UniProtKB-KW"/>
</dbReference>
<reference evidence="14" key="2">
    <citation type="submission" date="2025-09" db="UniProtKB">
        <authorList>
            <consortium name="Ensembl"/>
        </authorList>
    </citation>
    <scope>IDENTIFICATION</scope>
</reference>
<name>A0A8C9HMX9_9PRIM</name>
<dbReference type="RefSeq" id="XP_023073225.1">
    <property type="nucleotide sequence ID" value="XM_023217457.3"/>
</dbReference>
<evidence type="ECO:0000259" key="13">
    <source>
        <dbReference type="PROSITE" id="PS50067"/>
    </source>
</evidence>
<dbReference type="CTD" id="3800"/>
<dbReference type="Ensembl" id="ENSPTET00000033830.1">
    <property type="protein sequence ID" value="ENSPTEP00000023687.1"/>
    <property type="gene ID" value="ENSPTEG00000024351.1"/>
</dbReference>
<evidence type="ECO:0000313" key="15">
    <source>
        <dbReference type="Proteomes" id="UP000694416"/>
    </source>
</evidence>
<organism evidence="14 15">
    <name type="scientific">Piliocolobus tephrosceles</name>
    <name type="common">Ugandan red Colobus</name>
    <dbReference type="NCBI Taxonomy" id="591936"/>
    <lineage>
        <taxon>Eukaryota</taxon>
        <taxon>Metazoa</taxon>
        <taxon>Chordata</taxon>
        <taxon>Craniata</taxon>
        <taxon>Vertebrata</taxon>
        <taxon>Euteleostomi</taxon>
        <taxon>Mammalia</taxon>
        <taxon>Eutheria</taxon>
        <taxon>Euarchontoglires</taxon>
        <taxon>Primates</taxon>
        <taxon>Haplorrhini</taxon>
        <taxon>Catarrhini</taxon>
        <taxon>Cercopithecidae</taxon>
        <taxon>Colobinae</taxon>
        <taxon>Piliocolobus</taxon>
    </lineage>
</organism>
<keyword evidence="6 11" id="KW-0175">Coiled coil</keyword>
<dbReference type="PRINTS" id="PR00380">
    <property type="entry name" value="KINESINHEAVY"/>
</dbReference>
<evidence type="ECO:0000256" key="9">
    <source>
        <dbReference type="PROSITE-ProRule" id="PRU00283"/>
    </source>
</evidence>
<dbReference type="GeneID" id="111546128"/>
<dbReference type="InterPro" id="IPR027640">
    <property type="entry name" value="Kinesin-like_fam"/>
</dbReference>
<dbReference type="Pfam" id="PF00225">
    <property type="entry name" value="Kinesin"/>
    <property type="match status" value="1"/>
</dbReference>
<dbReference type="SUPFAM" id="SSF52540">
    <property type="entry name" value="P-loop containing nucleoside triphosphate hydrolases"/>
    <property type="match status" value="1"/>
</dbReference>
<reference evidence="14" key="1">
    <citation type="submission" date="2025-08" db="UniProtKB">
        <authorList>
            <consortium name="Ensembl"/>
        </authorList>
    </citation>
    <scope>IDENTIFICATION</scope>
</reference>
<sequence length="957" mass="109468">MADPAECSIKVMCRFRPLNEAEILRGDKFIPKFKGDETVVIGQGKPYVFDRVLPPNTSQEQVYNACAKQIVKDVLEGYNGTIFAYGQTSSGKTHTMEGKLHDPQLMGIIPRIAHDIFDHIYSMDENLEFHIKVSYFEIYLDKIRDLLDVSKTNLAVHEDKNRVPYVKGCTERFVSSPEEVMDVIDEGKANRHVAVTNMNEHSSRSHSIFLINIKQENVETEKKLSGKLYLVDLAGSEKVSKTGAEGAVLDEAKNINKSLSALGNVISALAEGTKTHVPYRDSKMTRILQDSLGGNCRTTIVICCSPSVFNEAETKSTLMFGQRAKTIKNTVSVNLELTAEEWKKKYEKEKEKNKTLKNVIQHLEMELNRWRNGEAVPEDEQISAKDQKNLEPCDNTPIIDNIAPVVAGISTEEKEKYDEEISSLYRQLDDKDDEINQQSQLAEKLKQQMLDQDELLASTRRDYEKIQEELTRLQIENEAAKDEVKEVLQALEELAVNYDQKSQEVEDKTRANEQLTDELAQKTTTLTTTQRELSQLQELSNHQKKRATEILNLLLKDLGEIGGIIGTNDVKTLADVNGVIEEEFTMARLYISKMKSEVKSLVNRSKQLESAQMDSNRKMNASERELAACQLLISQHEAKIKSLTDYMQNMEQKRRQLEESQDSLSEELAKLRAQEKMHEVSFQDKEKEHLTRLQDAEEMKKALEQQMESHREAHQKQLSRLRDEIEEKQKIIDEIRDLNQKLQLEQEKLSSDYNKLKIEDQEREMKLEKLLLLNDKREQAREDLKGLEETVSRELQTLHNLRKLFVQDLTTRVKKSVELDSDDGGGSAAQKQKISFLENNLEQLTKVHKQLVRDNADLRCELPKLEKRLRATAERVKALESALKEAKENAMRDRKRYQQEVDRIKEAVRAKNMARRAHSAQIAKPIRPGHYPASSPTAIHAIRGGGGSSSNSTHYQK</sequence>
<dbReference type="FunFam" id="3.40.850.10:FF:000009">
    <property type="entry name" value="Kinesin-like protein"/>
    <property type="match status" value="1"/>
</dbReference>
<proteinExistence type="inferred from homology"/>
<gene>
    <name evidence="14" type="primary">KIF5C</name>
</gene>
<keyword evidence="2" id="KW-0963">Cytoplasm</keyword>
<dbReference type="Gene3D" id="3.40.850.10">
    <property type="entry name" value="Kinesin motor domain"/>
    <property type="match status" value="1"/>
</dbReference>